<reference evidence="6" key="1">
    <citation type="submission" date="2019-12" db="UniProtKB">
        <authorList>
            <consortium name="WormBaseParasite"/>
        </authorList>
    </citation>
    <scope>IDENTIFICATION</scope>
</reference>
<feature type="domain" description="Peptidase S1" evidence="4">
    <location>
        <begin position="41"/>
        <end position="286"/>
    </location>
</feature>
<protein>
    <submittedName>
        <fullName evidence="6">Peptidase S1 domain-containing protein</fullName>
    </submittedName>
</protein>
<keyword evidence="5" id="KW-1185">Reference proteome</keyword>
<dbReference type="InterPro" id="IPR043504">
    <property type="entry name" value="Peptidase_S1_PA_chymotrypsin"/>
</dbReference>
<feature type="compositionally biased region" description="Basic and acidic residues" evidence="2">
    <location>
        <begin position="739"/>
        <end position="753"/>
    </location>
</feature>
<dbReference type="InterPro" id="IPR001254">
    <property type="entry name" value="Trypsin_dom"/>
</dbReference>
<evidence type="ECO:0000259" key="4">
    <source>
        <dbReference type="PROSITE" id="PS50240"/>
    </source>
</evidence>
<feature type="compositionally biased region" description="Basic and acidic residues" evidence="2">
    <location>
        <begin position="619"/>
        <end position="637"/>
    </location>
</feature>
<feature type="compositionally biased region" description="Basic and acidic residues" evidence="2">
    <location>
        <begin position="715"/>
        <end position="725"/>
    </location>
</feature>
<dbReference type="SUPFAM" id="SSF50494">
    <property type="entry name" value="Trypsin-like serine proteases"/>
    <property type="match status" value="1"/>
</dbReference>
<feature type="compositionally biased region" description="Basic and acidic residues" evidence="2">
    <location>
        <begin position="276"/>
        <end position="296"/>
    </location>
</feature>
<feature type="region of interest" description="Disordered" evidence="2">
    <location>
        <begin position="619"/>
        <end position="842"/>
    </location>
</feature>
<dbReference type="AlphaFoldDB" id="A0A5S6R253"/>
<evidence type="ECO:0000256" key="2">
    <source>
        <dbReference type="SAM" id="MobiDB-lite"/>
    </source>
</evidence>
<keyword evidence="3" id="KW-0732">Signal</keyword>
<dbReference type="Pfam" id="PF00089">
    <property type="entry name" value="Trypsin"/>
    <property type="match status" value="1"/>
</dbReference>
<feature type="compositionally biased region" description="Polar residues" evidence="2">
    <location>
        <begin position="638"/>
        <end position="647"/>
    </location>
</feature>
<feature type="compositionally biased region" description="Polar residues" evidence="2">
    <location>
        <begin position="351"/>
        <end position="382"/>
    </location>
</feature>
<proteinExistence type="predicted"/>
<feature type="compositionally biased region" description="Polar residues" evidence="2">
    <location>
        <begin position="726"/>
        <end position="738"/>
    </location>
</feature>
<accession>A0A5S6R253</accession>
<feature type="compositionally biased region" description="Basic and acidic residues" evidence="2">
    <location>
        <begin position="319"/>
        <end position="338"/>
    </location>
</feature>
<sequence length="857" mass="94634">MTSLAYSSVLLVLLYSNASFAEDIPCGTAAYGNSVFNGNNRIGGANVAVPHAHPWHVFIQTPKGTFSGSAIQLSLPNVIDAVLTSAVVGTDDNGQLISPNNVTVYFGLHDRAKRPKAKAHVKSVKRFSSGKGTTLQPMASDVVVFYLRQPVPLSDYVRPICLSDKEKIGPGDICIITGLNHISAQRPTSNLLHFKKVEVLQARECLKHYAFYNENEHYCMSTSASNICPGDAGSPVVCQKNGRWVQIAFAIEGADCDRSWQTNVPALLSRATRQTIHKDNVRQGRSSEESIPKKQENVATTNDQVGENTTDIPNAHSLMDNKERSIRNHDIRGEEHNTFKGRALPTDANDAENTQSGSAQEKPTANDTQDAQIGKHNNSQRYDSFEDGKRSSTNGSLETRNTHGQSDGNEVLTGENNLCESDQLSNDHNERNSITKGEMSDKVGTEESIRNAHQSNCSFYDPTEKKEMQNTKGSSDQRQSGPPMREEGTSGNQVNATLSTDGQESNTSPIISPIGRIRDMINRYLIDRRKRNGTSTKPKESDLSNRRSNEMGNRGIDNGVQLRNDVSATIDMIKNMTEGISTAYRSSPGKNEQAERTAIHKGDLLKQAWNKVVTAQKTGDDTEVRKGEVGAEHEKNDSTTNIHGTSGSDRKEKEQILSKTNITENSNQHSDIQQRSPSQGSTGSREPRLLNGSDDIKHACNGSNKEQFVNVNEGLAKDPLLKERNTYNNERNNSQTLQETKDEQERKDERQSVEAEELQGDSLQDARRHNERNEEALEAARDDLIKQNIKETKCSRETANQLEPVTPVEETDSNSSTRDDSSTDTETETSDRPSFSPFGGVLKKIQNTYSHARHLLG</sequence>
<feature type="compositionally biased region" description="Basic and acidic residues" evidence="2">
    <location>
        <begin position="764"/>
        <end position="796"/>
    </location>
</feature>
<feature type="signal peptide" evidence="3">
    <location>
        <begin position="1"/>
        <end position="21"/>
    </location>
</feature>
<dbReference type="PROSITE" id="PS50240">
    <property type="entry name" value="TRYPSIN_DOM"/>
    <property type="match status" value="1"/>
</dbReference>
<feature type="compositionally biased region" description="Polar residues" evidence="2">
    <location>
        <begin position="489"/>
        <end position="510"/>
    </location>
</feature>
<feature type="region of interest" description="Disordered" evidence="2">
    <location>
        <begin position="275"/>
        <end position="514"/>
    </location>
</feature>
<feature type="region of interest" description="Disordered" evidence="2">
    <location>
        <begin position="526"/>
        <end position="559"/>
    </location>
</feature>
<feature type="chain" id="PRO_5024306705" evidence="3">
    <location>
        <begin position="22"/>
        <end position="857"/>
    </location>
</feature>
<feature type="compositionally biased region" description="Polar residues" evidence="2">
    <location>
        <begin position="657"/>
        <end position="684"/>
    </location>
</feature>
<keyword evidence="1" id="KW-1015">Disulfide bond</keyword>
<feature type="compositionally biased region" description="Polar residues" evidence="2">
    <location>
        <begin position="470"/>
        <end position="480"/>
    </location>
</feature>
<feature type="compositionally biased region" description="Basic and acidic residues" evidence="2">
    <location>
        <begin position="537"/>
        <end position="549"/>
    </location>
</feature>
<name>A0A5S6R253_TRIMR</name>
<dbReference type="Proteomes" id="UP000046395">
    <property type="component" value="Unassembled WGS sequence"/>
</dbReference>
<evidence type="ECO:0000313" key="6">
    <source>
        <dbReference type="WBParaSite" id="TMUE_3000013513.1"/>
    </source>
</evidence>
<dbReference type="STRING" id="70415.A0A5S6R253"/>
<dbReference type="SMART" id="SM00020">
    <property type="entry name" value="Tryp_SPc"/>
    <property type="match status" value="1"/>
</dbReference>
<evidence type="ECO:0000313" key="5">
    <source>
        <dbReference type="Proteomes" id="UP000046395"/>
    </source>
</evidence>
<feature type="compositionally biased region" description="Polar residues" evidence="2">
    <location>
        <begin position="391"/>
        <end position="424"/>
    </location>
</feature>
<dbReference type="InterPro" id="IPR009003">
    <property type="entry name" value="Peptidase_S1_PA"/>
</dbReference>
<dbReference type="PANTHER" id="PTHR24253">
    <property type="entry name" value="TRANSMEMBRANE PROTEASE SERINE"/>
    <property type="match status" value="1"/>
</dbReference>
<feature type="compositionally biased region" description="Polar residues" evidence="2">
    <location>
        <begin position="297"/>
        <end position="312"/>
    </location>
</feature>
<evidence type="ECO:0000256" key="1">
    <source>
        <dbReference type="ARBA" id="ARBA00023157"/>
    </source>
</evidence>
<dbReference type="Gene3D" id="2.40.10.10">
    <property type="entry name" value="Trypsin-like serine proteases"/>
    <property type="match status" value="1"/>
</dbReference>
<dbReference type="WBParaSite" id="TMUE_3000013513.1">
    <property type="protein sequence ID" value="TMUE_3000013513.1"/>
    <property type="gene ID" value="WBGene00292165"/>
</dbReference>
<dbReference type="GO" id="GO:0006508">
    <property type="term" value="P:proteolysis"/>
    <property type="evidence" value="ECO:0007669"/>
    <property type="project" value="InterPro"/>
</dbReference>
<feature type="compositionally biased region" description="Polar residues" evidence="2">
    <location>
        <begin position="701"/>
        <end position="710"/>
    </location>
</feature>
<dbReference type="GO" id="GO:0004252">
    <property type="term" value="F:serine-type endopeptidase activity"/>
    <property type="evidence" value="ECO:0007669"/>
    <property type="project" value="InterPro"/>
</dbReference>
<organism evidence="5 6">
    <name type="scientific">Trichuris muris</name>
    <name type="common">Mouse whipworm</name>
    <dbReference type="NCBI Taxonomy" id="70415"/>
    <lineage>
        <taxon>Eukaryota</taxon>
        <taxon>Metazoa</taxon>
        <taxon>Ecdysozoa</taxon>
        <taxon>Nematoda</taxon>
        <taxon>Enoplea</taxon>
        <taxon>Dorylaimia</taxon>
        <taxon>Trichinellida</taxon>
        <taxon>Trichuridae</taxon>
        <taxon>Trichuris</taxon>
    </lineage>
</organism>
<feature type="compositionally biased region" description="Basic and acidic residues" evidence="2">
    <location>
        <begin position="425"/>
        <end position="450"/>
    </location>
</feature>
<evidence type="ECO:0000256" key="3">
    <source>
        <dbReference type="SAM" id="SignalP"/>
    </source>
</evidence>